<keyword evidence="2" id="KW-1185">Reference proteome</keyword>
<comment type="caution">
    <text evidence="1">The sequence shown here is derived from an EMBL/GenBank/DDBJ whole genome shotgun (WGS) entry which is preliminary data.</text>
</comment>
<gene>
    <name evidence="1" type="ORF">RHMOL_Rhmol02G0255900</name>
</gene>
<accession>A0ACC0PUJ6</accession>
<dbReference type="Proteomes" id="UP001062846">
    <property type="component" value="Chromosome 2"/>
</dbReference>
<sequence>MTYAVIPKSRGVLSTMGSNGCDEVMISGSSECSEATVEIEIKIKTLDSQTYTLRVDKCVPIPALKEQIATVTGVLSEQQRLICRGKVLKDDQLLSAYHVEDGHTLHMVVRQPMLPPLGSTDHPGTDPASSSSQGNQGGPSVVLGSFNISEQGDGVLPDFGREAAPEGLSRIPFGGLRNSNGQQTDQPASRGQSDLRNVASSFATSVPLEDLHPPVIPDSVTTLSQYLTRMRQEFSGNVRGQSNNSQAAGAGQDYDAAIRSAAGRGGLPTPASLAEVMLSTRQILTDQAADCLSQLTRQLEDQANMTDPLARTSIQSNAMRSGVLLQNLGALLLELGRTTMTLRMGQTPADAVVNAGPAVFISTSGPNPIMVQPLPFQPGTSFGAIPMGAAQPGLGSLGSGFLPRNIDIRIRTGPLIPPPNANQRDSAGAQQSPVQSNLSTSGDGSSIHQPASGLQSSTREPQVRVVPIRTVVAAVPASVRRSPSDSSHGSVGLLYPVIARVQHLGSGNLNNLSGSQVPDERLSAGVESRQQRHPDSAAPQHNIGIPGVDANAPGDATQNGQGYSTQIPGGLDQLLRSIFPGVGNISFQRMDTSSAAGHMGPSQGTTTTQEAAPGEAAPRAGDDGIFLSNLLRQIMPIISQNTEIRSSSAPSEAGSETMDTTIRASSTQAQENSDRGTLSDRRGDPPSPSSKRQRRE</sequence>
<reference evidence="1" key="1">
    <citation type="submission" date="2022-02" db="EMBL/GenBank/DDBJ databases">
        <title>Plant Genome Project.</title>
        <authorList>
            <person name="Zhang R.-G."/>
        </authorList>
    </citation>
    <scope>NUCLEOTIDE SEQUENCE</scope>
    <source>
        <strain evidence="1">AT1</strain>
    </source>
</reference>
<name>A0ACC0PUJ6_RHOML</name>
<evidence type="ECO:0000313" key="1">
    <source>
        <dbReference type="EMBL" id="KAI8569145.1"/>
    </source>
</evidence>
<organism evidence="1 2">
    <name type="scientific">Rhododendron molle</name>
    <name type="common">Chinese azalea</name>
    <name type="synonym">Azalea mollis</name>
    <dbReference type="NCBI Taxonomy" id="49168"/>
    <lineage>
        <taxon>Eukaryota</taxon>
        <taxon>Viridiplantae</taxon>
        <taxon>Streptophyta</taxon>
        <taxon>Embryophyta</taxon>
        <taxon>Tracheophyta</taxon>
        <taxon>Spermatophyta</taxon>
        <taxon>Magnoliopsida</taxon>
        <taxon>eudicotyledons</taxon>
        <taxon>Gunneridae</taxon>
        <taxon>Pentapetalae</taxon>
        <taxon>asterids</taxon>
        <taxon>Ericales</taxon>
        <taxon>Ericaceae</taxon>
        <taxon>Ericoideae</taxon>
        <taxon>Rhodoreae</taxon>
        <taxon>Rhododendron</taxon>
    </lineage>
</organism>
<dbReference type="EMBL" id="CM046389">
    <property type="protein sequence ID" value="KAI8569145.1"/>
    <property type="molecule type" value="Genomic_DNA"/>
</dbReference>
<protein>
    <submittedName>
        <fullName evidence="1">Uncharacterized protein</fullName>
    </submittedName>
</protein>
<evidence type="ECO:0000313" key="2">
    <source>
        <dbReference type="Proteomes" id="UP001062846"/>
    </source>
</evidence>
<proteinExistence type="predicted"/>